<evidence type="ECO:0000259" key="11">
    <source>
        <dbReference type="Pfam" id="PF00060"/>
    </source>
</evidence>
<dbReference type="InterPro" id="IPR052192">
    <property type="entry name" value="Insect_Ionotropic_Sensory_Rcpt"/>
</dbReference>
<dbReference type="EMBL" id="CAJVCH010525633">
    <property type="protein sequence ID" value="CAG7822190.1"/>
    <property type="molecule type" value="Genomic_DNA"/>
</dbReference>
<reference evidence="12" key="1">
    <citation type="submission" date="2021-06" db="EMBL/GenBank/DDBJ databases">
        <authorList>
            <person name="Hodson N. C."/>
            <person name="Mongue J. A."/>
            <person name="Jaron S. K."/>
        </authorList>
    </citation>
    <scope>NUCLEOTIDE SEQUENCE</scope>
</reference>
<protein>
    <recommendedName>
        <fullName evidence="11">Ionotropic glutamate receptor C-terminal domain-containing protein</fullName>
    </recommendedName>
</protein>
<feature type="transmembrane region" description="Helical" evidence="9">
    <location>
        <begin position="246"/>
        <end position="267"/>
    </location>
</feature>
<evidence type="ECO:0000256" key="5">
    <source>
        <dbReference type="ARBA" id="ARBA00022989"/>
    </source>
</evidence>
<keyword evidence="13" id="KW-1185">Reference proteome</keyword>
<evidence type="ECO:0000256" key="3">
    <source>
        <dbReference type="ARBA" id="ARBA00022475"/>
    </source>
</evidence>
<proteinExistence type="inferred from homology"/>
<keyword evidence="6 9" id="KW-0472">Membrane</keyword>
<accession>A0A8J2KZB9</accession>
<dbReference type="AlphaFoldDB" id="A0A8J2KZB9"/>
<dbReference type="PANTHER" id="PTHR42643:SF24">
    <property type="entry name" value="IONOTROPIC RECEPTOR 60A"/>
    <property type="match status" value="1"/>
</dbReference>
<keyword evidence="8" id="KW-0325">Glycoprotein</keyword>
<keyword evidence="7" id="KW-0675">Receptor</keyword>
<evidence type="ECO:0000313" key="13">
    <source>
        <dbReference type="Proteomes" id="UP000708208"/>
    </source>
</evidence>
<feature type="transmembrane region" description="Helical" evidence="9">
    <location>
        <begin position="314"/>
        <end position="338"/>
    </location>
</feature>
<keyword evidence="3" id="KW-1003">Cell membrane</keyword>
<evidence type="ECO:0000256" key="4">
    <source>
        <dbReference type="ARBA" id="ARBA00022692"/>
    </source>
</evidence>
<dbReference type="Proteomes" id="UP000708208">
    <property type="component" value="Unassembled WGS sequence"/>
</dbReference>
<evidence type="ECO:0000256" key="7">
    <source>
        <dbReference type="ARBA" id="ARBA00023170"/>
    </source>
</evidence>
<evidence type="ECO:0000256" key="6">
    <source>
        <dbReference type="ARBA" id="ARBA00023136"/>
    </source>
</evidence>
<evidence type="ECO:0000256" key="9">
    <source>
        <dbReference type="SAM" id="Phobius"/>
    </source>
</evidence>
<keyword evidence="10" id="KW-0732">Signal</keyword>
<evidence type="ECO:0000256" key="8">
    <source>
        <dbReference type="ARBA" id="ARBA00023180"/>
    </source>
</evidence>
<feature type="transmembrane region" description="Helical" evidence="9">
    <location>
        <begin position="499"/>
        <end position="519"/>
    </location>
</feature>
<dbReference type="GO" id="GO:0015276">
    <property type="term" value="F:ligand-gated monoatomic ion channel activity"/>
    <property type="evidence" value="ECO:0007669"/>
    <property type="project" value="InterPro"/>
</dbReference>
<feature type="chain" id="PRO_5035298338" description="Ionotropic glutamate receptor C-terminal domain-containing protein" evidence="10">
    <location>
        <begin position="23"/>
        <end position="548"/>
    </location>
</feature>
<evidence type="ECO:0000313" key="12">
    <source>
        <dbReference type="EMBL" id="CAG7822190.1"/>
    </source>
</evidence>
<dbReference type="PANTHER" id="PTHR42643">
    <property type="entry name" value="IONOTROPIC RECEPTOR 20A-RELATED"/>
    <property type="match status" value="1"/>
</dbReference>
<comment type="similarity">
    <text evidence="2">Belongs to the glutamate-gated ion channel (TC 1.A.10.1) family.</text>
</comment>
<organism evidence="12 13">
    <name type="scientific">Allacma fusca</name>
    <dbReference type="NCBI Taxonomy" id="39272"/>
    <lineage>
        <taxon>Eukaryota</taxon>
        <taxon>Metazoa</taxon>
        <taxon>Ecdysozoa</taxon>
        <taxon>Arthropoda</taxon>
        <taxon>Hexapoda</taxon>
        <taxon>Collembola</taxon>
        <taxon>Symphypleona</taxon>
        <taxon>Sminthuridae</taxon>
        <taxon>Allacma</taxon>
    </lineage>
</organism>
<gene>
    <name evidence="12" type="ORF">AFUS01_LOCUS32473</name>
</gene>
<feature type="signal peptide" evidence="10">
    <location>
        <begin position="1"/>
        <end position="22"/>
    </location>
</feature>
<evidence type="ECO:0000256" key="10">
    <source>
        <dbReference type="SAM" id="SignalP"/>
    </source>
</evidence>
<dbReference type="GO" id="GO:0050906">
    <property type="term" value="P:detection of stimulus involved in sensory perception"/>
    <property type="evidence" value="ECO:0007669"/>
    <property type="project" value="UniProtKB-ARBA"/>
</dbReference>
<comment type="subcellular location">
    <subcellularLocation>
        <location evidence="1">Cell membrane</location>
        <topology evidence="1">Multi-pass membrane protein</topology>
    </subcellularLocation>
</comment>
<evidence type="ECO:0000256" key="2">
    <source>
        <dbReference type="ARBA" id="ARBA00008685"/>
    </source>
</evidence>
<dbReference type="InterPro" id="IPR001320">
    <property type="entry name" value="Iontro_rcpt_C"/>
</dbReference>
<sequence>MKFFSHVIVALTCLRYLNTVRANVPVFEVLGAFDFNPTRKNSHLFILGTEQGAKQRDNYFKEEITAGKIHSLAWISFPGLMEFWSNDNETLSPYHKLFGDKHGTSLVVHPETQEDLFTFVSLDDVNLDMEARFRRESGQTINEFIDGSAVSLYRDLRDMLNFTEKAFAGDSLGWNSNNEVSGKSFELIQSDQALISISQVTILYDRAKFLHYLQPTSYGNGVVVFFIQPPLNSVRNVFFSPFTSDVWITIGLTWLAIIVLMMISSGVKYRAAGISGHIEDITDATFLNDAVIWAIGSMCQKGWPRQPHSPSLRILFICGGVMALLLYIAYSASIVSVLSVKSVPVKEFADLISYHFLYYVHEKSFTLQTFLKDKIIDAYNLSQDVLKVPTEREVSILLTDSNALVTYADVFYSATRTLNYTERFVCESLSQVPCSSYTGTSAMFVKKGSPFRETFDYKFMMLKERGFISRYNNIYISNTRISCQSNENAKRIKLNYSDLYTAFMIIIAGFSASLVIMMIEKLVGTASSIVTQSLVGYIYYRIKEISKC</sequence>
<keyword evidence="4 9" id="KW-0812">Transmembrane</keyword>
<dbReference type="GO" id="GO:0005886">
    <property type="term" value="C:plasma membrane"/>
    <property type="evidence" value="ECO:0007669"/>
    <property type="project" value="UniProtKB-SubCell"/>
</dbReference>
<name>A0A8J2KZB9_9HEXA</name>
<dbReference type="OrthoDB" id="6117597at2759"/>
<comment type="caution">
    <text evidence="12">The sequence shown here is derived from an EMBL/GenBank/DDBJ whole genome shotgun (WGS) entry which is preliminary data.</text>
</comment>
<evidence type="ECO:0000256" key="1">
    <source>
        <dbReference type="ARBA" id="ARBA00004651"/>
    </source>
</evidence>
<dbReference type="Pfam" id="PF00060">
    <property type="entry name" value="Lig_chan"/>
    <property type="match status" value="1"/>
</dbReference>
<feature type="domain" description="Ionotropic glutamate receptor C-terminal" evidence="11">
    <location>
        <begin position="244"/>
        <end position="510"/>
    </location>
</feature>
<keyword evidence="5 9" id="KW-1133">Transmembrane helix</keyword>